<name>A0ACB8QZ29_9AGAM</name>
<evidence type="ECO:0000313" key="2">
    <source>
        <dbReference type="Proteomes" id="UP000814128"/>
    </source>
</evidence>
<reference evidence="1" key="2">
    <citation type="journal article" date="2022" name="New Phytol.">
        <title>Evolutionary transition to the ectomycorrhizal habit in the genomes of a hyperdiverse lineage of mushroom-forming fungi.</title>
        <authorList>
            <person name="Looney B."/>
            <person name="Miyauchi S."/>
            <person name="Morin E."/>
            <person name="Drula E."/>
            <person name="Courty P.E."/>
            <person name="Kohler A."/>
            <person name="Kuo A."/>
            <person name="LaButti K."/>
            <person name="Pangilinan J."/>
            <person name="Lipzen A."/>
            <person name="Riley R."/>
            <person name="Andreopoulos W."/>
            <person name="He G."/>
            <person name="Johnson J."/>
            <person name="Nolan M."/>
            <person name="Tritt A."/>
            <person name="Barry K.W."/>
            <person name="Grigoriev I.V."/>
            <person name="Nagy L.G."/>
            <person name="Hibbett D."/>
            <person name="Henrissat B."/>
            <person name="Matheny P.B."/>
            <person name="Labbe J."/>
            <person name="Martin F.M."/>
        </authorList>
    </citation>
    <scope>NUCLEOTIDE SEQUENCE</scope>
    <source>
        <strain evidence="1">EC-137</strain>
    </source>
</reference>
<evidence type="ECO:0000313" key="1">
    <source>
        <dbReference type="EMBL" id="KAI0037015.1"/>
    </source>
</evidence>
<keyword evidence="2" id="KW-1185">Reference proteome</keyword>
<accession>A0ACB8QZ29</accession>
<organism evidence="1 2">
    <name type="scientific">Vararia minispora EC-137</name>
    <dbReference type="NCBI Taxonomy" id="1314806"/>
    <lineage>
        <taxon>Eukaryota</taxon>
        <taxon>Fungi</taxon>
        <taxon>Dikarya</taxon>
        <taxon>Basidiomycota</taxon>
        <taxon>Agaricomycotina</taxon>
        <taxon>Agaricomycetes</taxon>
        <taxon>Russulales</taxon>
        <taxon>Lachnocladiaceae</taxon>
        <taxon>Vararia</taxon>
    </lineage>
</organism>
<gene>
    <name evidence="1" type="ORF">K488DRAFT_67177</name>
</gene>
<sequence>MFNRDKLLAECVPAHDYFTDLLTATLTLGLFLSYAPQHLRIILKGTSEGFSPWFLLLGSTSCAAGMLNMTVMQWGVLKCCDVYSAVDCLETVGGVIQVGLQWALFNVTQILYIIYFPPERKYVTITNIADSSIIPTTVKTSSWNTSIVLSWIVAIHVVFISFVSAILISTSPHDPSGTVRSSQLELWATFLGISSGLLAAFQYAPQIVHTYRLKLVGALSIPMMIMQTPGGIAMTLSIALRPGTNWTSWIQFLVGVVMQGTLLVMCIMWKFRQAKLGIDDFGHPLKPGHSDPTEALPVPEPEVDVSAGSITPVNDAFDERTPLLPASAKAGTQSRKRWWWF</sequence>
<reference evidence="1" key="1">
    <citation type="submission" date="2021-02" db="EMBL/GenBank/DDBJ databases">
        <authorList>
            <consortium name="DOE Joint Genome Institute"/>
            <person name="Ahrendt S."/>
            <person name="Looney B.P."/>
            <person name="Miyauchi S."/>
            <person name="Morin E."/>
            <person name="Drula E."/>
            <person name="Courty P.E."/>
            <person name="Chicoki N."/>
            <person name="Fauchery L."/>
            <person name="Kohler A."/>
            <person name="Kuo A."/>
            <person name="Labutti K."/>
            <person name="Pangilinan J."/>
            <person name="Lipzen A."/>
            <person name="Riley R."/>
            <person name="Andreopoulos W."/>
            <person name="He G."/>
            <person name="Johnson J."/>
            <person name="Barry K.W."/>
            <person name="Grigoriev I.V."/>
            <person name="Nagy L."/>
            <person name="Hibbett D."/>
            <person name="Henrissat B."/>
            <person name="Matheny P.B."/>
            <person name="Labbe J."/>
            <person name="Martin F."/>
        </authorList>
    </citation>
    <scope>NUCLEOTIDE SEQUENCE</scope>
    <source>
        <strain evidence="1">EC-137</strain>
    </source>
</reference>
<protein>
    <submittedName>
        <fullName evidence="1">Uncharacterized protein</fullName>
    </submittedName>
</protein>
<dbReference type="EMBL" id="MU273466">
    <property type="protein sequence ID" value="KAI0037015.1"/>
    <property type="molecule type" value="Genomic_DNA"/>
</dbReference>
<dbReference type="Proteomes" id="UP000814128">
    <property type="component" value="Unassembled WGS sequence"/>
</dbReference>
<proteinExistence type="predicted"/>
<comment type="caution">
    <text evidence="1">The sequence shown here is derived from an EMBL/GenBank/DDBJ whole genome shotgun (WGS) entry which is preliminary data.</text>
</comment>